<reference evidence="1 2" key="1">
    <citation type="journal article" date="2020" name="ISME J.">
        <title>Comparative genomics reveals insights into cyanobacterial evolution and habitat adaptation.</title>
        <authorList>
            <person name="Chen M.Y."/>
            <person name="Teng W.K."/>
            <person name="Zhao L."/>
            <person name="Hu C.X."/>
            <person name="Zhou Y.K."/>
            <person name="Han B.P."/>
            <person name="Song L.R."/>
            <person name="Shu W.S."/>
        </authorList>
    </citation>
    <scope>NUCLEOTIDE SEQUENCE [LARGE SCALE GENOMIC DNA]</scope>
    <source>
        <strain evidence="1 2">FACHB-1050</strain>
    </source>
</reference>
<protein>
    <submittedName>
        <fullName evidence="1">Uncharacterized protein</fullName>
    </submittedName>
</protein>
<dbReference type="EMBL" id="JACJQY010000032">
    <property type="protein sequence ID" value="MBD2318631.1"/>
    <property type="molecule type" value="Genomic_DNA"/>
</dbReference>
<name>A0ABR8CFW4_9CYAN</name>
<proteinExistence type="predicted"/>
<organism evidence="1 2">
    <name type="scientific">Phormidium tenue FACHB-1050</name>
    <dbReference type="NCBI Taxonomy" id="2692857"/>
    <lineage>
        <taxon>Bacteria</taxon>
        <taxon>Bacillati</taxon>
        <taxon>Cyanobacteriota</taxon>
        <taxon>Cyanophyceae</taxon>
        <taxon>Oscillatoriophycideae</taxon>
        <taxon>Oscillatoriales</taxon>
        <taxon>Oscillatoriaceae</taxon>
        <taxon>Phormidium</taxon>
    </lineage>
</organism>
<sequence>MQITVDIPDEFLPKIKQTGFSLQEIVAKAVQQYLNSESTLLQTQTWQLCGKLQISQPKETNIVDVSTIETNYAEQIDDILYGNLSC</sequence>
<gene>
    <name evidence="1" type="ORF">H6G05_17480</name>
</gene>
<evidence type="ECO:0000313" key="2">
    <source>
        <dbReference type="Proteomes" id="UP000618445"/>
    </source>
</evidence>
<accession>A0ABR8CFW4</accession>
<keyword evidence="2" id="KW-1185">Reference proteome</keyword>
<dbReference type="RefSeq" id="WP_190579799.1">
    <property type="nucleotide sequence ID" value="NZ_CAWPQU010000026.1"/>
</dbReference>
<comment type="caution">
    <text evidence="1">The sequence shown here is derived from an EMBL/GenBank/DDBJ whole genome shotgun (WGS) entry which is preliminary data.</text>
</comment>
<dbReference type="Proteomes" id="UP000618445">
    <property type="component" value="Unassembled WGS sequence"/>
</dbReference>
<evidence type="ECO:0000313" key="1">
    <source>
        <dbReference type="EMBL" id="MBD2318631.1"/>
    </source>
</evidence>